<evidence type="ECO:0000313" key="2">
    <source>
        <dbReference type="Proteomes" id="UP000031668"/>
    </source>
</evidence>
<dbReference type="PANTHER" id="PTHR45913:SF22">
    <property type="entry name" value="SCAN BOX DOMAIN-CONTAINING PROTEIN"/>
    <property type="match status" value="1"/>
</dbReference>
<proteinExistence type="predicted"/>
<dbReference type="EMBL" id="JWZT01004654">
    <property type="protein sequence ID" value="KII63603.1"/>
    <property type="molecule type" value="Genomic_DNA"/>
</dbReference>
<protein>
    <submittedName>
        <fullName evidence="1">Uncharacterized protein</fullName>
    </submittedName>
</protein>
<reference evidence="1 2" key="1">
    <citation type="journal article" date="2014" name="Genome Biol. Evol.">
        <title>The genome of the myxosporean Thelohanellus kitauei shows adaptations to nutrient acquisition within its fish host.</title>
        <authorList>
            <person name="Yang Y."/>
            <person name="Xiong J."/>
            <person name="Zhou Z."/>
            <person name="Huo F."/>
            <person name="Miao W."/>
            <person name="Ran C."/>
            <person name="Liu Y."/>
            <person name="Zhang J."/>
            <person name="Feng J."/>
            <person name="Wang M."/>
            <person name="Wang M."/>
            <person name="Wang L."/>
            <person name="Yao B."/>
        </authorList>
    </citation>
    <scope>NUCLEOTIDE SEQUENCE [LARGE SCALE GENOMIC DNA]</scope>
    <source>
        <strain evidence="1">Wuqing</strain>
    </source>
</reference>
<organism evidence="1 2">
    <name type="scientific">Thelohanellus kitauei</name>
    <name type="common">Myxosporean</name>
    <dbReference type="NCBI Taxonomy" id="669202"/>
    <lineage>
        <taxon>Eukaryota</taxon>
        <taxon>Metazoa</taxon>
        <taxon>Cnidaria</taxon>
        <taxon>Myxozoa</taxon>
        <taxon>Myxosporea</taxon>
        <taxon>Bivalvulida</taxon>
        <taxon>Platysporina</taxon>
        <taxon>Myxobolidae</taxon>
        <taxon>Thelohanellus</taxon>
    </lineage>
</organism>
<comment type="caution">
    <text evidence="1">The sequence shown here is derived from an EMBL/GenBank/DDBJ whole genome shotgun (WGS) entry which is preliminary data.</text>
</comment>
<dbReference type="Proteomes" id="UP000031668">
    <property type="component" value="Unassembled WGS sequence"/>
</dbReference>
<gene>
    <name evidence="1" type="ORF">RF11_06044</name>
</gene>
<dbReference type="PANTHER" id="PTHR45913">
    <property type="entry name" value="EPM2A-INTERACTING PROTEIN 1"/>
    <property type="match status" value="1"/>
</dbReference>
<dbReference type="AlphaFoldDB" id="A0A0C2IEC2"/>
<name>A0A0C2IEC2_THEKT</name>
<dbReference type="OMA" id="CETEFSG"/>
<sequence length="159" mass="18169">MVSAKFQTHFDMHPNFLIKLVSIRIATALKPHRIADELILPTAKHIVGIIIREEDVKKLNGMHISVDIQFAKTDFSSISISQFWIKCLKSYSVISEPFLRLLLPFSPTYACETEFSGLLFIKFKYSIGLDAKDDVRCDVAQTIPRILDLVKQQQDRSSQ</sequence>
<accession>A0A0C2IEC2</accession>
<keyword evidence="2" id="KW-1185">Reference proteome</keyword>
<dbReference type="OrthoDB" id="1101576at2759"/>
<evidence type="ECO:0000313" key="1">
    <source>
        <dbReference type="EMBL" id="KII63603.1"/>
    </source>
</evidence>